<gene>
    <name evidence="2" type="ORF">LCGC14_3069680</name>
</gene>
<feature type="domain" description="Type II secretion system protein GspE N-terminal" evidence="1">
    <location>
        <begin position="89"/>
        <end position="155"/>
    </location>
</feature>
<reference evidence="2" key="1">
    <citation type="journal article" date="2015" name="Nature">
        <title>Complex archaea that bridge the gap between prokaryotes and eukaryotes.</title>
        <authorList>
            <person name="Spang A."/>
            <person name="Saw J.H."/>
            <person name="Jorgensen S.L."/>
            <person name="Zaremba-Niedzwiedzka K."/>
            <person name="Martijn J."/>
            <person name="Lind A.E."/>
            <person name="van Eijk R."/>
            <person name="Schleper C."/>
            <person name="Guy L."/>
            <person name="Ettema T.J."/>
        </authorList>
    </citation>
    <scope>NUCLEOTIDE SEQUENCE</scope>
</reference>
<dbReference type="SUPFAM" id="SSF160246">
    <property type="entry name" value="EspE N-terminal domain-like"/>
    <property type="match status" value="1"/>
</dbReference>
<evidence type="ECO:0000259" key="1">
    <source>
        <dbReference type="Pfam" id="PF05157"/>
    </source>
</evidence>
<dbReference type="InterPro" id="IPR007831">
    <property type="entry name" value="T2SS_GspE_N"/>
</dbReference>
<accession>A0A0F8Z738</accession>
<evidence type="ECO:0000313" key="2">
    <source>
        <dbReference type="EMBL" id="KKK55926.1"/>
    </source>
</evidence>
<dbReference type="AlphaFoldDB" id="A0A0F8Z738"/>
<protein>
    <recommendedName>
        <fullName evidence="1">Type II secretion system protein GspE N-terminal domain-containing protein</fullName>
    </recommendedName>
</protein>
<dbReference type="Gene3D" id="3.30.300.160">
    <property type="entry name" value="Type II secretion system, protein E, N-terminal domain"/>
    <property type="match status" value="1"/>
</dbReference>
<feature type="non-terminal residue" evidence="2">
    <location>
        <position position="156"/>
    </location>
</feature>
<proteinExistence type="predicted"/>
<sequence length="156" mass="17371">METVVDQACSENQSIRGLSDLYSPEEPGESHMRDIADVLLEMGKLTPETHARLRQEQLLNTGTDARTILLKTGLIDADSILEARAKLNGLEFRRIEPETIEKEAFEKLDIDFIKSSGVMPIATEDETLIVATCDPANVFAIEDVKRQVQMSLRVVA</sequence>
<organism evidence="2">
    <name type="scientific">marine sediment metagenome</name>
    <dbReference type="NCBI Taxonomy" id="412755"/>
    <lineage>
        <taxon>unclassified sequences</taxon>
        <taxon>metagenomes</taxon>
        <taxon>ecological metagenomes</taxon>
    </lineage>
</organism>
<dbReference type="Pfam" id="PF05157">
    <property type="entry name" value="MshEN"/>
    <property type="match status" value="1"/>
</dbReference>
<dbReference type="EMBL" id="LAZR01065254">
    <property type="protein sequence ID" value="KKK55926.1"/>
    <property type="molecule type" value="Genomic_DNA"/>
</dbReference>
<name>A0A0F8Z738_9ZZZZ</name>
<comment type="caution">
    <text evidence="2">The sequence shown here is derived from an EMBL/GenBank/DDBJ whole genome shotgun (WGS) entry which is preliminary data.</text>
</comment>
<dbReference type="InterPro" id="IPR037257">
    <property type="entry name" value="T2SS_E_N_sf"/>
</dbReference>